<feature type="binding site" evidence="13">
    <location>
        <begin position="11"/>
        <end position="18"/>
    </location>
    <ligand>
        <name>ATP</name>
        <dbReference type="ChEBI" id="CHEBI:30616"/>
    </ligand>
</feature>
<comment type="function">
    <text evidence="1 13">Essential for recycling GMP and indirectly, cGMP.</text>
</comment>
<dbReference type="PROSITE" id="PS00856">
    <property type="entry name" value="GUANYLATE_KINASE_1"/>
    <property type="match status" value="1"/>
</dbReference>
<keyword evidence="10 13" id="KW-0067">ATP-binding</keyword>
<gene>
    <name evidence="13 15" type="primary">gmk</name>
    <name evidence="15" type="ORF">LKD22_03795</name>
</gene>
<evidence type="ECO:0000256" key="13">
    <source>
        <dbReference type="HAMAP-Rule" id="MF_00328"/>
    </source>
</evidence>
<evidence type="ECO:0000256" key="6">
    <source>
        <dbReference type="ARBA" id="ARBA00022490"/>
    </source>
</evidence>
<dbReference type="InterPro" id="IPR027417">
    <property type="entry name" value="P-loop_NTPase"/>
</dbReference>
<dbReference type="InterPro" id="IPR008144">
    <property type="entry name" value="Guanylate_kin-like_dom"/>
</dbReference>
<comment type="caution">
    <text evidence="15">The sequence shown here is derived from an EMBL/GenBank/DDBJ whole genome shotgun (WGS) entry which is preliminary data.</text>
</comment>
<dbReference type="PANTHER" id="PTHR23117">
    <property type="entry name" value="GUANYLATE KINASE-RELATED"/>
    <property type="match status" value="1"/>
</dbReference>
<dbReference type="GO" id="GO:0004385">
    <property type="term" value="F:GMP kinase activity"/>
    <property type="evidence" value="ECO:0007669"/>
    <property type="project" value="UniProtKB-UniRule"/>
</dbReference>
<dbReference type="InterPro" id="IPR020590">
    <property type="entry name" value="Guanylate_kinase_CS"/>
</dbReference>
<evidence type="ECO:0000256" key="3">
    <source>
        <dbReference type="ARBA" id="ARBA00005790"/>
    </source>
</evidence>
<dbReference type="Proteomes" id="UP001298753">
    <property type="component" value="Unassembled WGS sequence"/>
</dbReference>
<name>A0AAW4VWA9_9FIRM</name>
<dbReference type="AlphaFoldDB" id="A0AAW4VWA9"/>
<dbReference type="Pfam" id="PF00625">
    <property type="entry name" value="Guanylate_kin"/>
    <property type="match status" value="1"/>
</dbReference>
<evidence type="ECO:0000256" key="5">
    <source>
        <dbReference type="ARBA" id="ARBA00016296"/>
    </source>
</evidence>
<dbReference type="CDD" id="cd00071">
    <property type="entry name" value="GMPK"/>
    <property type="match status" value="1"/>
</dbReference>
<comment type="similarity">
    <text evidence="3 13">Belongs to the guanylate kinase family.</text>
</comment>
<dbReference type="RefSeq" id="WP_118360829.1">
    <property type="nucleotide sequence ID" value="NZ_JAJEPX010000007.1"/>
</dbReference>
<keyword evidence="9 13" id="KW-0418">Kinase</keyword>
<evidence type="ECO:0000256" key="8">
    <source>
        <dbReference type="ARBA" id="ARBA00022741"/>
    </source>
</evidence>
<evidence type="ECO:0000256" key="9">
    <source>
        <dbReference type="ARBA" id="ARBA00022777"/>
    </source>
</evidence>
<dbReference type="HAMAP" id="MF_00328">
    <property type="entry name" value="Guanylate_kinase"/>
    <property type="match status" value="1"/>
</dbReference>
<evidence type="ECO:0000256" key="4">
    <source>
        <dbReference type="ARBA" id="ARBA00012961"/>
    </source>
</evidence>
<keyword evidence="16" id="KW-1185">Reference proteome</keyword>
<proteinExistence type="inferred from homology"/>
<evidence type="ECO:0000259" key="14">
    <source>
        <dbReference type="PROSITE" id="PS50052"/>
    </source>
</evidence>
<dbReference type="EMBL" id="JAJEPX010000007">
    <property type="protein sequence ID" value="MCC2176254.1"/>
    <property type="molecule type" value="Genomic_DNA"/>
</dbReference>
<evidence type="ECO:0000313" key="16">
    <source>
        <dbReference type="Proteomes" id="UP001298753"/>
    </source>
</evidence>
<dbReference type="Gene3D" id="3.40.50.300">
    <property type="entry name" value="P-loop containing nucleotide triphosphate hydrolases"/>
    <property type="match status" value="1"/>
</dbReference>
<evidence type="ECO:0000256" key="2">
    <source>
        <dbReference type="ARBA" id="ARBA00004496"/>
    </source>
</evidence>
<organism evidence="15 16">
    <name type="scientific">Agathobaculum butyriciproducens</name>
    <dbReference type="NCBI Taxonomy" id="1628085"/>
    <lineage>
        <taxon>Bacteria</taxon>
        <taxon>Bacillati</taxon>
        <taxon>Bacillota</taxon>
        <taxon>Clostridia</taxon>
        <taxon>Eubacteriales</taxon>
        <taxon>Butyricicoccaceae</taxon>
        <taxon>Agathobaculum</taxon>
    </lineage>
</organism>
<dbReference type="GeneID" id="98659536"/>
<feature type="domain" description="Guanylate kinase-like" evidence="14">
    <location>
        <begin position="4"/>
        <end position="182"/>
    </location>
</feature>
<evidence type="ECO:0000256" key="1">
    <source>
        <dbReference type="ARBA" id="ARBA00003531"/>
    </source>
</evidence>
<evidence type="ECO:0000256" key="10">
    <source>
        <dbReference type="ARBA" id="ARBA00022840"/>
    </source>
</evidence>
<dbReference type="SMART" id="SM00072">
    <property type="entry name" value="GuKc"/>
    <property type="match status" value="1"/>
</dbReference>
<sequence length="185" mass="20760">MRKGTLYVFTGPSGAGKGTVLSRLLSEDEKLFFSISATTRAPRPGEKDGVQYYFLTKEDFEAKIAANAFLEHAKYVDNYYGTLEAPVNEKLEEGCDVILEIEVQGAMQVHEKRPDAVMVFIAPPSFEELANRLRGRGTEDEAKVQKRLETAKGELAQQDKFDYVVVNDTVERAVEELHGILAKRR</sequence>
<evidence type="ECO:0000313" key="15">
    <source>
        <dbReference type="EMBL" id="MCC2176254.1"/>
    </source>
</evidence>
<keyword evidence="6 13" id="KW-0963">Cytoplasm</keyword>
<accession>A0AAW4VWA9</accession>
<dbReference type="PROSITE" id="PS50052">
    <property type="entry name" value="GUANYLATE_KINASE_2"/>
    <property type="match status" value="1"/>
</dbReference>
<comment type="subcellular location">
    <subcellularLocation>
        <location evidence="2 13">Cytoplasm</location>
    </subcellularLocation>
</comment>
<dbReference type="Gene3D" id="3.30.63.10">
    <property type="entry name" value="Guanylate Kinase phosphate binding domain"/>
    <property type="match status" value="1"/>
</dbReference>
<evidence type="ECO:0000256" key="11">
    <source>
        <dbReference type="ARBA" id="ARBA00030128"/>
    </source>
</evidence>
<dbReference type="SUPFAM" id="SSF52540">
    <property type="entry name" value="P-loop containing nucleoside triphosphate hydrolases"/>
    <property type="match status" value="1"/>
</dbReference>
<dbReference type="InterPro" id="IPR017665">
    <property type="entry name" value="Guanylate_kinase"/>
</dbReference>
<dbReference type="GO" id="GO:0005829">
    <property type="term" value="C:cytosol"/>
    <property type="evidence" value="ECO:0007669"/>
    <property type="project" value="TreeGrafter"/>
</dbReference>
<keyword evidence="8 13" id="KW-0547">Nucleotide-binding</keyword>
<dbReference type="FunFam" id="3.30.63.10:FF:000005">
    <property type="entry name" value="Guanylate kinase"/>
    <property type="match status" value="1"/>
</dbReference>
<reference evidence="15 16" key="1">
    <citation type="submission" date="2021-10" db="EMBL/GenBank/DDBJ databases">
        <title>Anaerobic single-cell dispensing facilitates the cultivation of human gut bacteria.</title>
        <authorList>
            <person name="Afrizal A."/>
        </authorList>
    </citation>
    <scope>NUCLEOTIDE SEQUENCE [LARGE SCALE GENOMIC DNA]</scope>
    <source>
        <strain evidence="15 16">CLA-AA-H270</strain>
    </source>
</reference>
<dbReference type="InterPro" id="IPR008145">
    <property type="entry name" value="GK/Ca_channel_bsu"/>
</dbReference>
<dbReference type="NCBIfam" id="TIGR03263">
    <property type="entry name" value="guanyl_kin"/>
    <property type="match status" value="1"/>
</dbReference>
<comment type="catalytic activity">
    <reaction evidence="12 13">
        <text>GMP + ATP = GDP + ADP</text>
        <dbReference type="Rhea" id="RHEA:20780"/>
        <dbReference type="ChEBI" id="CHEBI:30616"/>
        <dbReference type="ChEBI" id="CHEBI:58115"/>
        <dbReference type="ChEBI" id="CHEBI:58189"/>
        <dbReference type="ChEBI" id="CHEBI:456216"/>
        <dbReference type="EC" id="2.7.4.8"/>
    </reaction>
</comment>
<protein>
    <recommendedName>
        <fullName evidence="5 13">Guanylate kinase</fullName>
        <ecNumber evidence="4 13">2.7.4.8</ecNumber>
    </recommendedName>
    <alternativeName>
        <fullName evidence="11 13">GMP kinase</fullName>
    </alternativeName>
</protein>
<keyword evidence="7 13" id="KW-0808">Transferase</keyword>
<evidence type="ECO:0000256" key="7">
    <source>
        <dbReference type="ARBA" id="ARBA00022679"/>
    </source>
</evidence>
<dbReference type="EC" id="2.7.4.8" evidence="4 13"/>
<dbReference type="GO" id="GO:0005524">
    <property type="term" value="F:ATP binding"/>
    <property type="evidence" value="ECO:0007669"/>
    <property type="project" value="UniProtKB-UniRule"/>
</dbReference>
<evidence type="ECO:0000256" key="12">
    <source>
        <dbReference type="ARBA" id="ARBA00048594"/>
    </source>
</evidence>
<dbReference type="PANTHER" id="PTHR23117:SF13">
    <property type="entry name" value="GUANYLATE KINASE"/>
    <property type="match status" value="1"/>
</dbReference>